<proteinExistence type="predicted"/>
<name>A0A2S9IUK6_9HYPH</name>
<keyword evidence="4 7" id="KW-0808">Transferase</keyword>
<organism evidence="7 8">
    <name type="scientific">Phyllobacterium phragmitis</name>
    <dbReference type="NCBI Taxonomy" id="2670329"/>
    <lineage>
        <taxon>Bacteria</taxon>
        <taxon>Pseudomonadati</taxon>
        <taxon>Pseudomonadota</taxon>
        <taxon>Alphaproteobacteria</taxon>
        <taxon>Hyphomicrobiales</taxon>
        <taxon>Phyllobacteriaceae</taxon>
        <taxon>Phyllobacterium</taxon>
    </lineage>
</organism>
<protein>
    <submittedName>
        <fullName evidence="7">Methyltransferase</fullName>
    </submittedName>
</protein>
<dbReference type="PROSITE" id="PS00092">
    <property type="entry name" value="N6_MTASE"/>
    <property type="match status" value="1"/>
</dbReference>
<keyword evidence="5" id="KW-0949">S-adenosyl-L-methionine</keyword>
<evidence type="ECO:0000313" key="8">
    <source>
        <dbReference type="Proteomes" id="UP000239434"/>
    </source>
</evidence>
<dbReference type="PANTHER" id="PTHR47816">
    <property type="entry name" value="RIBOSOMAL RNA SMALL SUBUNIT METHYLTRANSFERASE C"/>
    <property type="match status" value="1"/>
</dbReference>
<dbReference type="InterPro" id="IPR007848">
    <property type="entry name" value="Small_mtfrase_dom"/>
</dbReference>
<evidence type="ECO:0000256" key="2">
    <source>
        <dbReference type="ARBA" id="ARBA00022552"/>
    </source>
</evidence>
<gene>
    <name evidence="7" type="ORF">C5748_06345</name>
</gene>
<evidence type="ECO:0000313" key="7">
    <source>
        <dbReference type="EMBL" id="PRD44216.1"/>
    </source>
</evidence>
<dbReference type="GO" id="GO:0032259">
    <property type="term" value="P:methylation"/>
    <property type="evidence" value="ECO:0007669"/>
    <property type="project" value="UniProtKB-KW"/>
</dbReference>
<keyword evidence="3 7" id="KW-0489">Methyltransferase</keyword>
<reference evidence="7 8" key="1">
    <citation type="submission" date="2018-02" db="EMBL/GenBank/DDBJ databases">
        <title>The draft genome of Phyllobacterium sp. 1N-3.</title>
        <authorList>
            <person name="Liu L."/>
            <person name="Li L."/>
            <person name="Zhang X."/>
            <person name="Wang T."/>
            <person name="Liang L."/>
        </authorList>
    </citation>
    <scope>NUCLEOTIDE SEQUENCE [LARGE SCALE GENOMIC DNA]</scope>
    <source>
        <strain evidence="7 8">1N-3</strain>
    </source>
</reference>
<evidence type="ECO:0000259" key="6">
    <source>
        <dbReference type="Pfam" id="PF05175"/>
    </source>
</evidence>
<dbReference type="RefSeq" id="WP_105741101.1">
    <property type="nucleotide sequence ID" value="NZ_PVBR01000004.1"/>
</dbReference>
<keyword evidence="1" id="KW-0963">Cytoplasm</keyword>
<dbReference type="AlphaFoldDB" id="A0A2S9IUK6"/>
<dbReference type="InterPro" id="IPR029063">
    <property type="entry name" value="SAM-dependent_MTases_sf"/>
</dbReference>
<evidence type="ECO:0000256" key="3">
    <source>
        <dbReference type="ARBA" id="ARBA00022603"/>
    </source>
</evidence>
<keyword evidence="8" id="KW-1185">Reference proteome</keyword>
<feature type="domain" description="Methyltransferase small" evidence="6">
    <location>
        <begin position="168"/>
        <end position="335"/>
    </location>
</feature>
<dbReference type="GO" id="GO:0008757">
    <property type="term" value="F:S-adenosylmethionine-dependent methyltransferase activity"/>
    <property type="evidence" value="ECO:0007669"/>
    <property type="project" value="InterPro"/>
</dbReference>
<accession>A0A2S9IUK6</accession>
<dbReference type="GO" id="GO:0006364">
    <property type="term" value="P:rRNA processing"/>
    <property type="evidence" value="ECO:0007669"/>
    <property type="project" value="UniProtKB-KW"/>
</dbReference>
<dbReference type="SUPFAM" id="SSF53335">
    <property type="entry name" value="S-adenosyl-L-methionine-dependent methyltransferases"/>
    <property type="match status" value="1"/>
</dbReference>
<dbReference type="GO" id="GO:0008170">
    <property type="term" value="F:N-methyltransferase activity"/>
    <property type="evidence" value="ECO:0007669"/>
    <property type="project" value="UniProtKB-ARBA"/>
</dbReference>
<dbReference type="EMBL" id="PVBR01000004">
    <property type="protein sequence ID" value="PRD44216.1"/>
    <property type="molecule type" value="Genomic_DNA"/>
</dbReference>
<dbReference type="Gene3D" id="3.40.50.150">
    <property type="entry name" value="Vaccinia Virus protein VP39"/>
    <property type="match status" value="2"/>
</dbReference>
<dbReference type="Pfam" id="PF05175">
    <property type="entry name" value="MTS"/>
    <property type="match status" value="1"/>
</dbReference>
<dbReference type="CDD" id="cd02440">
    <property type="entry name" value="AdoMet_MTases"/>
    <property type="match status" value="1"/>
</dbReference>
<evidence type="ECO:0000256" key="1">
    <source>
        <dbReference type="ARBA" id="ARBA00022490"/>
    </source>
</evidence>
<dbReference type="GO" id="GO:0003676">
    <property type="term" value="F:nucleic acid binding"/>
    <property type="evidence" value="ECO:0007669"/>
    <property type="project" value="InterPro"/>
</dbReference>
<keyword evidence="2" id="KW-0698">rRNA processing</keyword>
<dbReference type="Proteomes" id="UP000239434">
    <property type="component" value="Unassembled WGS sequence"/>
</dbReference>
<comment type="caution">
    <text evidence="7">The sequence shown here is derived from an EMBL/GenBank/DDBJ whole genome shotgun (WGS) entry which is preliminary data.</text>
</comment>
<evidence type="ECO:0000256" key="4">
    <source>
        <dbReference type="ARBA" id="ARBA00022679"/>
    </source>
</evidence>
<sequence>MVSPAQQTLFLPFDNGILLPPVGETRFLAAGIEANTALGDVWKTALTCLQPFRPDYLKLQSTGFHAVTRLDDHARFDGGLLLLGKHRGRNEEWFADLLSRVAPGGTIVVCGGKKLGIDSFRKWAGKTVAVEDRLSKNHAVVFWLTRPAELTDEAIAALRPAAKHVNGQFHTAPGMFSHGEVDRASALLAGHLEGRLSGAVADFGAGWGYLSAECLKYPQKIRKLDLYEADFEAIEAARGNLSGFAGDVPLAFHWHDLVSEPVTEIYDTVVMNPPFHEGRATDVSLGQAFITAAARRLKTGGRLLLVANRQLPYEATLKPLFRSVETLQETDGFKAIEAKK</sequence>
<dbReference type="PANTHER" id="PTHR47816:SF4">
    <property type="entry name" value="RIBOSOMAL RNA SMALL SUBUNIT METHYLTRANSFERASE C"/>
    <property type="match status" value="1"/>
</dbReference>
<dbReference type="InterPro" id="IPR046977">
    <property type="entry name" value="RsmC/RlmG"/>
</dbReference>
<dbReference type="InterPro" id="IPR002052">
    <property type="entry name" value="DNA_methylase_N6_adenine_CS"/>
</dbReference>
<evidence type="ECO:0000256" key="5">
    <source>
        <dbReference type="ARBA" id="ARBA00022691"/>
    </source>
</evidence>